<dbReference type="EMBL" id="JAPWDV010000001">
    <property type="protein sequence ID" value="KAJ6223196.1"/>
    <property type="molecule type" value="Genomic_DNA"/>
</dbReference>
<comment type="caution">
    <text evidence="2">The sequence shown here is derived from an EMBL/GenBank/DDBJ whole genome shotgun (WGS) entry which is preliminary data.</text>
</comment>
<dbReference type="InterPro" id="IPR006816">
    <property type="entry name" value="ELMO_dom"/>
</dbReference>
<sequence length="301" mass="35331">MSDSADQLVNEWDDVVCLPIIDISNREYREESTTAKELNFVTSKQLLHYIDNVDITQQLPKINVESNRTRMQRFIRIFSFCFGLSLPSNRRNERDRIFAIATQPYDNRDRFHAHCLYTVYSKLTGNVVNGLRRIGQHWEEIGFQGTDPTTDFRGVGMLGLFQLTFFVIESKQSKALYDLSLDSVQHFPFAIMSMNITQISLQVLREGLLNRMVRHDESMFQMLNRFYYGAFKQFHKVWVEQKKTIVDTGYVLQDLRKYIRKNIKRLMMEDGNTCRTKYEVLDKGVNHGKEDDDNFTNIGAM</sequence>
<protein>
    <recommendedName>
        <fullName evidence="1">ELMO domain-containing protein</fullName>
    </recommendedName>
</protein>
<dbReference type="AlphaFoldDB" id="A0A9Q0RRK7"/>
<dbReference type="OrthoDB" id="67155at2759"/>
<gene>
    <name evidence="2" type="ORF">RDWZM_001741</name>
</gene>
<dbReference type="InterPro" id="IPR050868">
    <property type="entry name" value="ELMO_domain-containing"/>
</dbReference>
<dbReference type="PANTHER" id="PTHR12771:SF2">
    <property type="entry name" value="ELMO DOMAIN-CONTAINING PROTEIN 3"/>
    <property type="match status" value="1"/>
</dbReference>
<evidence type="ECO:0000259" key="1">
    <source>
        <dbReference type="PROSITE" id="PS51335"/>
    </source>
</evidence>
<evidence type="ECO:0000313" key="2">
    <source>
        <dbReference type="EMBL" id="KAJ6223196.1"/>
    </source>
</evidence>
<keyword evidence="3" id="KW-1185">Reference proteome</keyword>
<dbReference type="PROSITE" id="PS51335">
    <property type="entry name" value="ELMO"/>
    <property type="match status" value="1"/>
</dbReference>
<dbReference type="OMA" id="DEWNQIN"/>
<reference evidence="2" key="1">
    <citation type="submission" date="2022-12" db="EMBL/GenBank/DDBJ databases">
        <title>Genome assemblies of Blomia tropicalis.</title>
        <authorList>
            <person name="Cui Y."/>
        </authorList>
    </citation>
    <scope>NUCLEOTIDE SEQUENCE</scope>
    <source>
        <tissue evidence="2">Adult mites</tissue>
    </source>
</reference>
<feature type="domain" description="ELMO" evidence="1">
    <location>
        <begin position="111"/>
        <end position="263"/>
    </location>
</feature>
<proteinExistence type="predicted"/>
<name>A0A9Q0RRK7_BLOTA</name>
<dbReference type="PANTHER" id="PTHR12771">
    <property type="entry name" value="ENGULFMENT AND CELL MOTILITY"/>
    <property type="match status" value="1"/>
</dbReference>
<accession>A0A9Q0RRK7</accession>
<evidence type="ECO:0000313" key="3">
    <source>
        <dbReference type="Proteomes" id="UP001142055"/>
    </source>
</evidence>
<organism evidence="2 3">
    <name type="scientific">Blomia tropicalis</name>
    <name type="common">Mite</name>
    <dbReference type="NCBI Taxonomy" id="40697"/>
    <lineage>
        <taxon>Eukaryota</taxon>
        <taxon>Metazoa</taxon>
        <taxon>Ecdysozoa</taxon>
        <taxon>Arthropoda</taxon>
        <taxon>Chelicerata</taxon>
        <taxon>Arachnida</taxon>
        <taxon>Acari</taxon>
        <taxon>Acariformes</taxon>
        <taxon>Sarcoptiformes</taxon>
        <taxon>Astigmata</taxon>
        <taxon>Glycyphagoidea</taxon>
        <taxon>Echimyopodidae</taxon>
        <taxon>Blomia</taxon>
    </lineage>
</organism>
<dbReference type="Pfam" id="PF04727">
    <property type="entry name" value="ELMO_CED12"/>
    <property type="match status" value="1"/>
</dbReference>
<dbReference type="Proteomes" id="UP001142055">
    <property type="component" value="Chromosome 1"/>
</dbReference>